<accession>A0A9P7HCD0</accession>
<reference evidence="1" key="1">
    <citation type="submission" date="2021-04" db="EMBL/GenBank/DDBJ databases">
        <title>Draft genome of Fusarium avenaceum strain F156N33, isolated from an atmospheric sample in Virginia.</title>
        <authorList>
            <person name="Yang S."/>
            <person name="Vinatzer B.A."/>
            <person name="Coleman J."/>
        </authorList>
    </citation>
    <scope>NUCLEOTIDE SEQUENCE</scope>
    <source>
        <strain evidence="1">F156N33</strain>
    </source>
</reference>
<comment type="caution">
    <text evidence="1">The sequence shown here is derived from an EMBL/GenBank/DDBJ whole genome shotgun (WGS) entry which is preliminary data.</text>
</comment>
<organism evidence="1 2">
    <name type="scientific">Fusarium avenaceum</name>
    <dbReference type="NCBI Taxonomy" id="40199"/>
    <lineage>
        <taxon>Eukaryota</taxon>
        <taxon>Fungi</taxon>
        <taxon>Dikarya</taxon>
        <taxon>Ascomycota</taxon>
        <taxon>Pezizomycotina</taxon>
        <taxon>Sordariomycetes</taxon>
        <taxon>Hypocreomycetidae</taxon>
        <taxon>Hypocreales</taxon>
        <taxon>Nectriaceae</taxon>
        <taxon>Fusarium</taxon>
        <taxon>Fusarium tricinctum species complex</taxon>
    </lineage>
</organism>
<gene>
    <name evidence="1" type="ORF">KAF25_004441</name>
</gene>
<protein>
    <submittedName>
        <fullName evidence="1">Uncharacterized protein</fullName>
    </submittedName>
</protein>
<dbReference type="Proteomes" id="UP000782241">
    <property type="component" value="Unassembled WGS sequence"/>
</dbReference>
<keyword evidence="2" id="KW-1185">Reference proteome</keyword>
<evidence type="ECO:0000313" key="1">
    <source>
        <dbReference type="EMBL" id="KAG5662202.1"/>
    </source>
</evidence>
<dbReference type="EMBL" id="JAGPUO010000006">
    <property type="protein sequence ID" value="KAG5662202.1"/>
    <property type="molecule type" value="Genomic_DNA"/>
</dbReference>
<name>A0A9P7HCD0_9HYPO</name>
<sequence length="289" mass="31827">MTFRDRAKKYWIIPGECLDPDDLVLGSILKYPNDPIDILNRKEVEPIDPSAIVSEREQVTKGFSDALDTGFGSKIGASPVLAAVLGASPFIEGNWKKGTSYTVEATKVRSQRFIPTAAYVNKALRTQQVDAFVRNSFFSAPVYMVVGTAVARTLSRTAEKSRGRGGGGGMGIGPPGLGFEVSAELTANRDKESTYHDSTDEDVILAYRLRRFQYSKRKDEFKQRDQDETDHACYSLEDELGSEEEEEEGDAYVATFSYFDREDVVVSETDMAGFVEGVDEGEGSDASSE</sequence>
<proteinExistence type="predicted"/>
<dbReference type="AlphaFoldDB" id="A0A9P7HCD0"/>
<evidence type="ECO:0000313" key="2">
    <source>
        <dbReference type="Proteomes" id="UP000782241"/>
    </source>
</evidence>